<evidence type="ECO:0000313" key="14">
    <source>
        <dbReference type="Proteomes" id="UP000005240"/>
    </source>
</evidence>
<evidence type="ECO:0000256" key="9">
    <source>
        <dbReference type="ARBA" id="ARBA00038146"/>
    </source>
</evidence>
<accession>A0A0C4EMB3</accession>
<evidence type="ECO:0000256" key="8">
    <source>
        <dbReference type="ARBA" id="ARBA00023136"/>
    </source>
</evidence>
<evidence type="ECO:0000256" key="2">
    <source>
        <dbReference type="ARBA" id="ARBA00022448"/>
    </source>
</evidence>
<keyword evidence="8" id="KW-0472">Membrane</keyword>
<dbReference type="PANTHER" id="PTHR11851">
    <property type="entry name" value="METALLOPROTEASE"/>
    <property type="match status" value="1"/>
</dbReference>
<dbReference type="OMA" id="APKFALY"/>
<evidence type="ECO:0000313" key="12">
    <source>
        <dbReference type="EMBL" id="OAV97587.1"/>
    </source>
</evidence>
<dbReference type="FunFam" id="3.30.830.10:FF:000039">
    <property type="entry name" value="Ubiquinol-cytochrome c reductase core subunit 2"/>
    <property type="match status" value="1"/>
</dbReference>
<proteinExistence type="inferred from homology"/>
<reference evidence="13 14" key="3">
    <citation type="journal article" date="2017" name="G3 (Bethesda)">
        <title>Comparative analysis highlights variable genome content of wheat rusts and divergence of the mating loci.</title>
        <authorList>
            <person name="Cuomo C.A."/>
            <person name="Bakkeren G."/>
            <person name="Khalil H.B."/>
            <person name="Panwar V."/>
            <person name="Joly D."/>
            <person name="Linning R."/>
            <person name="Sakthikumar S."/>
            <person name="Song X."/>
            <person name="Adiconis X."/>
            <person name="Fan L."/>
            <person name="Goldberg J.M."/>
            <person name="Levin J.Z."/>
            <person name="Young S."/>
            <person name="Zeng Q."/>
            <person name="Anikster Y."/>
            <person name="Bruce M."/>
            <person name="Wang M."/>
            <person name="Yin C."/>
            <person name="McCallum B."/>
            <person name="Szabo L.J."/>
            <person name="Hulbert S."/>
            <person name="Chen X."/>
            <person name="Fellers J.P."/>
        </authorList>
    </citation>
    <scope>NUCLEOTIDE SEQUENCE</scope>
    <source>
        <strain evidence="14">Isolate 1-1 / race 1 (BBBD)</strain>
        <strain evidence="13">isolate 1-1 / race 1 (BBBD)</strain>
    </source>
</reference>
<comment type="similarity">
    <text evidence="9">Belongs to the peptidase M16 family. UQCRC2/QCR2 subfamily.</text>
</comment>
<dbReference type="InterPro" id="IPR011765">
    <property type="entry name" value="Pept_M16_N"/>
</dbReference>
<sequence length="440" mass="46396">MMLSLPSRSIARSARSYANQAAPSIIATTQASTAQKVLSTPEDNKLTGSISVFIKAGSRYQPTHGLAHLLKNSVFKSTQKRSALSLVRETELLGGVLTSSLSREHLILSAEFLKGNEGYFAEVLGDVLTSSKFTRHEFNEEALPGAEAEYKQAQEDPTVVAIEQAHSLAFRGGLGNSLYANPELMGTQDSMIEYARTKFGCAEEQAIVGTGIEAERLGELVSQFFGVSSTATSSSGVSAGQKSSYHGGEARIARRAGPEDTLLVAFKGAEASSSPAHTVLQHLLGSDPASVKWSAGSSPLSSLPVKAFHLAYSDIGLFGLLVKAPANETQAIATQALGQLKQIANGNLVDAQSVARAANKAQFLVASNLENNLTRTELLGTQSLISPKSAPNQLADLYSSYSQVTPDQVIQAAKAVISSPPTTVAVGNIDQLPYCDQLGL</sequence>
<keyword evidence="3" id="KW-0679">Respiratory chain</keyword>
<dbReference type="PANTHER" id="PTHR11851:SF209">
    <property type="entry name" value="CYTOCHROME B-C1 COMPLEX SUBUNIT 2, MITOCHONDRIAL"/>
    <property type="match status" value="1"/>
</dbReference>
<gene>
    <name evidence="12" type="ORF">PTTG_01903</name>
</gene>
<evidence type="ECO:0000256" key="3">
    <source>
        <dbReference type="ARBA" id="ARBA00022660"/>
    </source>
</evidence>
<dbReference type="Pfam" id="PF00675">
    <property type="entry name" value="Peptidase_M16"/>
    <property type="match status" value="1"/>
</dbReference>
<organism evidence="12">
    <name type="scientific">Puccinia triticina (isolate 1-1 / race 1 (BBBD))</name>
    <name type="common">Brown leaf rust fungus</name>
    <dbReference type="NCBI Taxonomy" id="630390"/>
    <lineage>
        <taxon>Eukaryota</taxon>
        <taxon>Fungi</taxon>
        <taxon>Dikarya</taxon>
        <taxon>Basidiomycota</taxon>
        <taxon>Pucciniomycotina</taxon>
        <taxon>Pucciniomycetes</taxon>
        <taxon>Pucciniales</taxon>
        <taxon>Pucciniaceae</taxon>
        <taxon>Puccinia</taxon>
    </lineage>
</organism>
<evidence type="ECO:0000256" key="4">
    <source>
        <dbReference type="ARBA" id="ARBA00022792"/>
    </source>
</evidence>
<dbReference type="STRING" id="630390.A0A0C4EMB3"/>
<protein>
    <recommendedName>
        <fullName evidence="10">Cytochrome b-c1 complex subunit 2, mitochondrial</fullName>
    </recommendedName>
</protein>
<dbReference type="GO" id="GO:0005743">
    <property type="term" value="C:mitochondrial inner membrane"/>
    <property type="evidence" value="ECO:0007669"/>
    <property type="project" value="UniProtKB-SubCell"/>
</dbReference>
<keyword evidence="6" id="KW-0249">Electron transport</keyword>
<keyword evidence="4" id="KW-0999">Mitochondrion inner membrane</keyword>
<evidence type="ECO:0000256" key="6">
    <source>
        <dbReference type="ARBA" id="ARBA00022982"/>
    </source>
</evidence>
<evidence type="ECO:0000256" key="5">
    <source>
        <dbReference type="ARBA" id="ARBA00022946"/>
    </source>
</evidence>
<evidence type="ECO:0000256" key="1">
    <source>
        <dbReference type="ARBA" id="ARBA00004443"/>
    </source>
</evidence>
<evidence type="ECO:0000259" key="11">
    <source>
        <dbReference type="Pfam" id="PF00675"/>
    </source>
</evidence>
<keyword evidence="2" id="KW-0813">Transport</keyword>
<reference evidence="12" key="1">
    <citation type="submission" date="2009-11" db="EMBL/GenBank/DDBJ databases">
        <authorList>
            <consortium name="The Broad Institute Genome Sequencing Platform"/>
            <person name="Ward D."/>
            <person name="Feldgarden M."/>
            <person name="Earl A."/>
            <person name="Young S.K."/>
            <person name="Zeng Q."/>
            <person name="Koehrsen M."/>
            <person name="Alvarado L."/>
            <person name="Berlin A."/>
            <person name="Bochicchio J."/>
            <person name="Borenstein D."/>
            <person name="Chapman S.B."/>
            <person name="Chen Z."/>
            <person name="Engels R."/>
            <person name="Freedman E."/>
            <person name="Gellesch M."/>
            <person name="Goldberg J."/>
            <person name="Griggs A."/>
            <person name="Gujja S."/>
            <person name="Heilman E."/>
            <person name="Heiman D."/>
            <person name="Hepburn T."/>
            <person name="Howarth C."/>
            <person name="Jen D."/>
            <person name="Larson L."/>
            <person name="Lewis B."/>
            <person name="Mehta T."/>
            <person name="Park D."/>
            <person name="Pearson M."/>
            <person name="Roberts A."/>
            <person name="Saif S."/>
            <person name="Shea T."/>
            <person name="Shenoy N."/>
            <person name="Sisk P."/>
            <person name="Stolte C."/>
            <person name="Sykes S."/>
            <person name="Thomson T."/>
            <person name="Walk T."/>
            <person name="White J."/>
            <person name="Yandava C."/>
            <person name="Izard J."/>
            <person name="Baranova O.V."/>
            <person name="Blanton J.M."/>
            <person name="Tanner A.C."/>
            <person name="Dewhirst F.E."/>
            <person name="Haas B."/>
            <person name="Nusbaum C."/>
            <person name="Birren B."/>
        </authorList>
    </citation>
    <scope>NUCLEOTIDE SEQUENCE [LARGE SCALE GENOMIC DNA]</scope>
    <source>
        <strain evidence="12">1-1 BBBD Race 1</strain>
    </source>
</reference>
<keyword evidence="5" id="KW-0809">Transit peptide</keyword>
<dbReference type="Proteomes" id="UP000005240">
    <property type="component" value="Unassembled WGS sequence"/>
</dbReference>
<dbReference type="EnsemblFungi" id="PTTG_01903-t43_1">
    <property type="protein sequence ID" value="PTTG_01903-t43_1-p1"/>
    <property type="gene ID" value="PTTG_01903"/>
</dbReference>
<dbReference type="FunFam" id="3.30.830.10:FF:000021">
    <property type="entry name" value="Cytochrome b-c1 complex subunit 2"/>
    <property type="match status" value="1"/>
</dbReference>
<reference evidence="12" key="2">
    <citation type="submission" date="2016-05" db="EMBL/GenBank/DDBJ databases">
        <title>Comparative analysis highlights variable genome content of wheat rusts and divergence of the mating loci.</title>
        <authorList>
            <person name="Cuomo C.A."/>
            <person name="Bakkeren G."/>
            <person name="Szabo L."/>
            <person name="Khalil H."/>
            <person name="Joly D."/>
            <person name="Goldberg J."/>
            <person name="Young S."/>
            <person name="Zeng Q."/>
            <person name="Fellers J."/>
        </authorList>
    </citation>
    <scope>NUCLEOTIDE SEQUENCE [LARGE SCALE GENOMIC DNA]</scope>
    <source>
        <strain evidence="12">1-1 BBBD Race 1</strain>
    </source>
</reference>
<keyword evidence="7" id="KW-0496">Mitochondrion</keyword>
<comment type="subcellular location">
    <subcellularLocation>
        <location evidence="1">Mitochondrion inner membrane</location>
        <topology evidence="1">Peripheral membrane protein</topology>
        <orientation evidence="1">Matrix side</orientation>
    </subcellularLocation>
</comment>
<dbReference type="AlphaFoldDB" id="A0A0C4EMB3"/>
<feature type="domain" description="Peptidase M16 N-terminal" evidence="11">
    <location>
        <begin position="37"/>
        <end position="179"/>
    </location>
</feature>
<dbReference type="EMBL" id="ADAS02000012">
    <property type="protein sequence ID" value="OAV97587.1"/>
    <property type="molecule type" value="Genomic_DNA"/>
</dbReference>
<dbReference type="OrthoDB" id="6369905at2759"/>
<name>A0A0C4EMB3_PUCT1</name>
<dbReference type="VEuPathDB" id="FungiDB:PTTG_01903"/>
<dbReference type="InterPro" id="IPR011249">
    <property type="entry name" value="Metalloenz_LuxS/M16"/>
</dbReference>
<reference evidence="13" key="4">
    <citation type="submission" date="2025-05" db="UniProtKB">
        <authorList>
            <consortium name="EnsemblFungi"/>
        </authorList>
    </citation>
    <scope>IDENTIFICATION</scope>
    <source>
        <strain evidence="13">isolate 1-1 / race 1 (BBBD)</strain>
    </source>
</reference>
<keyword evidence="14" id="KW-1185">Reference proteome</keyword>
<dbReference type="SUPFAM" id="SSF63411">
    <property type="entry name" value="LuxS/MPP-like metallohydrolase"/>
    <property type="match status" value="2"/>
</dbReference>
<dbReference type="Gene3D" id="3.30.830.10">
    <property type="entry name" value="Metalloenzyme, LuxS/M16 peptidase-like"/>
    <property type="match status" value="2"/>
</dbReference>
<dbReference type="InterPro" id="IPR050361">
    <property type="entry name" value="MPP/UQCRC_Complex"/>
</dbReference>
<evidence type="ECO:0000256" key="7">
    <source>
        <dbReference type="ARBA" id="ARBA00023128"/>
    </source>
</evidence>
<evidence type="ECO:0000313" key="13">
    <source>
        <dbReference type="EnsemblFungi" id="PTTG_01903-t43_1-p1"/>
    </source>
</evidence>
<evidence type="ECO:0000256" key="10">
    <source>
        <dbReference type="ARBA" id="ARBA00040751"/>
    </source>
</evidence>
<dbReference type="GO" id="GO:0046872">
    <property type="term" value="F:metal ion binding"/>
    <property type="evidence" value="ECO:0007669"/>
    <property type="project" value="InterPro"/>
</dbReference>